<dbReference type="Pfam" id="PF02036">
    <property type="entry name" value="SCP2"/>
    <property type="match status" value="1"/>
</dbReference>
<dbReference type="Proteomes" id="UP001501009">
    <property type="component" value="Unassembled WGS sequence"/>
</dbReference>
<dbReference type="Gene3D" id="3.30.1050.10">
    <property type="entry name" value="SCP2 sterol-binding domain"/>
    <property type="match status" value="1"/>
</dbReference>
<evidence type="ECO:0000313" key="3">
    <source>
        <dbReference type="Proteomes" id="UP001501009"/>
    </source>
</evidence>
<dbReference type="RefSeq" id="WP_275778277.1">
    <property type="nucleotide sequence ID" value="NZ_BAABDE010000017.1"/>
</dbReference>
<feature type="domain" description="SCP2" evidence="1">
    <location>
        <begin position="13"/>
        <end position="78"/>
    </location>
</feature>
<comment type="caution">
    <text evidence="2">The sequence shown here is derived from an EMBL/GenBank/DDBJ whole genome shotgun (WGS) entry which is preliminary data.</text>
</comment>
<protein>
    <recommendedName>
        <fullName evidence="1">SCP2 domain-containing protein</fullName>
    </recommendedName>
</protein>
<organism evidence="2 3">
    <name type="scientific">Streptomyces coacervatus</name>
    <dbReference type="NCBI Taxonomy" id="647381"/>
    <lineage>
        <taxon>Bacteria</taxon>
        <taxon>Bacillati</taxon>
        <taxon>Actinomycetota</taxon>
        <taxon>Actinomycetes</taxon>
        <taxon>Kitasatosporales</taxon>
        <taxon>Streptomycetaceae</taxon>
        <taxon>Streptomyces</taxon>
    </lineage>
</organism>
<sequence>MQSVIGRPSALAEGQTCELRIEDEVFYLGSDGGRATVRRAPAPDGDVVVTMSLDTLYSLLTGQATATDALGRGTVDGEVGIAHHALEAFAGAGLVEQATAG</sequence>
<dbReference type="EMBL" id="BAABDE010000017">
    <property type="protein sequence ID" value="GAA3799645.1"/>
    <property type="molecule type" value="Genomic_DNA"/>
</dbReference>
<dbReference type="SUPFAM" id="SSF55718">
    <property type="entry name" value="SCP-like"/>
    <property type="match status" value="1"/>
</dbReference>
<evidence type="ECO:0000259" key="1">
    <source>
        <dbReference type="Pfam" id="PF02036"/>
    </source>
</evidence>
<keyword evidence="3" id="KW-1185">Reference proteome</keyword>
<dbReference type="InterPro" id="IPR003033">
    <property type="entry name" value="SCP2_sterol-bd_dom"/>
</dbReference>
<proteinExistence type="predicted"/>
<evidence type="ECO:0000313" key="2">
    <source>
        <dbReference type="EMBL" id="GAA3799645.1"/>
    </source>
</evidence>
<gene>
    <name evidence="2" type="ORF">GCM10022403_037150</name>
</gene>
<reference evidence="3" key="1">
    <citation type="journal article" date="2019" name="Int. J. Syst. Evol. Microbiol.">
        <title>The Global Catalogue of Microorganisms (GCM) 10K type strain sequencing project: providing services to taxonomists for standard genome sequencing and annotation.</title>
        <authorList>
            <consortium name="The Broad Institute Genomics Platform"/>
            <consortium name="The Broad Institute Genome Sequencing Center for Infectious Disease"/>
            <person name="Wu L."/>
            <person name="Ma J."/>
        </authorList>
    </citation>
    <scope>NUCLEOTIDE SEQUENCE [LARGE SCALE GENOMIC DNA]</scope>
    <source>
        <strain evidence="3">JCM 17138</strain>
    </source>
</reference>
<dbReference type="InterPro" id="IPR036527">
    <property type="entry name" value="SCP2_sterol-bd_dom_sf"/>
</dbReference>
<accession>A0ABP7HMM5</accession>
<name>A0ABP7HMM5_9ACTN</name>